<keyword evidence="3" id="KW-0238">DNA-binding</keyword>
<evidence type="ECO:0000256" key="4">
    <source>
        <dbReference type="ARBA" id="ARBA00023163"/>
    </source>
</evidence>
<gene>
    <name evidence="8" type="ORF">N7494_000099</name>
</gene>
<dbReference type="GO" id="GO:0008270">
    <property type="term" value="F:zinc ion binding"/>
    <property type="evidence" value="ECO:0007669"/>
    <property type="project" value="InterPro"/>
</dbReference>
<dbReference type="PANTHER" id="PTHR47256">
    <property type="entry name" value="ZN(II)2CYS6 TRANSCRIPTION FACTOR (EUROFUNG)-RELATED"/>
    <property type="match status" value="1"/>
</dbReference>
<dbReference type="Gene3D" id="4.10.240.10">
    <property type="entry name" value="Zn(2)-C6 fungal-type DNA-binding domain"/>
    <property type="match status" value="1"/>
</dbReference>
<dbReference type="InterPro" id="IPR001138">
    <property type="entry name" value="Zn2Cys6_DnaBD"/>
</dbReference>
<keyword evidence="2" id="KW-0805">Transcription regulation</keyword>
<proteinExistence type="predicted"/>
<protein>
    <submittedName>
        <fullName evidence="8">Transcription factor</fullName>
    </submittedName>
</protein>
<feature type="region of interest" description="Disordered" evidence="6">
    <location>
        <begin position="32"/>
        <end position="52"/>
    </location>
</feature>
<evidence type="ECO:0000256" key="1">
    <source>
        <dbReference type="ARBA" id="ARBA00022723"/>
    </source>
</evidence>
<dbReference type="PROSITE" id="PS50048">
    <property type="entry name" value="ZN2_CY6_FUNGAL_2"/>
    <property type="match status" value="1"/>
</dbReference>
<dbReference type="GO" id="GO:0003677">
    <property type="term" value="F:DNA binding"/>
    <property type="evidence" value="ECO:0007669"/>
    <property type="project" value="UniProtKB-KW"/>
</dbReference>
<evidence type="ECO:0000256" key="6">
    <source>
        <dbReference type="SAM" id="MobiDB-lite"/>
    </source>
</evidence>
<keyword evidence="4" id="KW-0804">Transcription</keyword>
<dbReference type="CDD" id="cd12148">
    <property type="entry name" value="fungal_TF_MHR"/>
    <property type="match status" value="1"/>
</dbReference>
<keyword evidence="9" id="KW-1185">Reference proteome</keyword>
<evidence type="ECO:0000259" key="7">
    <source>
        <dbReference type="PROSITE" id="PS50048"/>
    </source>
</evidence>
<dbReference type="AlphaFoldDB" id="A0AAD6D5J9"/>
<dbReference type="SMART" id="SM00066">
    <property type="entry name" value="GAL4"/>
    <property type="match status" value="1"/>
</dbReference>
<dbReference type="InterPro" id="IPR007219">
    <property type="entry name" value="XnlR_reg_dom"/>
</dbReference>
<feature type="domain" description="Zn(2)-C6 fungal-type" evidence="7">
    <location>
        <begin position="62"/>
        <end position="94"/>
    </location>
</feature>
<evidence type="ECO:0000313" key="8">
    <source>
        <dbReference type="EMBL" id="KAJ5556184.1"/>
    </source>
</evidence>
<keyword evidence="5" id="KW-0539">Nucleus</keyword>
<comment type="caution">
    <text evidence="8">The sequence shown here is derived from an EMBL/GenBank/DDBJ whole genome shotgun (WGS) entry which is preliminary data.</text>
</comment>
<dbReference type="EMBL" id="JAQIZZ010000001">
    <property type="protein sequence ID" value="KAJ5556184.1"/>
    <property type="molecule type" value="Genomic_DNA"/>
</dbReference>
<evidence type="ECO:0000256" key="2">
    <source>
        <dbReference type="ARBA" id="ARBA00023015"/>
    </source>
</evidence>
<dbReference type="Proteomes" id="UP001220324">
    <property type="component" value="Unassembled WGS sequence"/>
</dbReference>
<dbReference type="GO" id="GO:0000981">
    <property type="term" value="F:DNA-binding transcription factor activity, RNA polymerase II-specific"/>
    <property type="evidence" value="ECO:0007669"/>
    <property type="project" value="InterPro"/>
</dbReference>
<dbReference type="CDD" id="cd00067">
    <property type="entry name" value="GAL4"/>
    <property type="match status" value="1"/>
</dbReference>
<dbReference type="SUPFAM" id="SSF57701">
    <property type="entry name" value="Zn2/Cys6 DNA-binding domain"/>
    <property type="match status" value="1"/>
</dbReference>
<dbReference type="InterPro" id="IPR036864">
    <property type="entry name" value="Zn2-C6_fun-type_DNA-bd_sf"/>
</dbReference>
<name>A0AAD6D5J9_9EURO</name>
<sequence>MAVDSQSARQDQMAQNLGHFLAQKMSHHNASRSFAPLAPGPPRVVAPQSSMAVSKPKKNSTACLACKAAKRKCSGPPSPCKACVSAGAENDCHFDPSKDLRRRVAVNRTIQELTDHKDLLESVLSTLRSADMDKVHELVVLVRSNGSLSEIAHAVGSPVTRFTDSKALSAASLSLSEAMDQHLNSGLIAQLKPRRNSDFESVTSFSEQDKPKFSPQNAFDPYARVTLENLCDVPLLQVPAKPWTEITDDNDLVSHLVSLIFLEHMRRGVLDSEFCSPLLVNSILSMASTYSDRVGVFSDPEDTFSRGQKFLSEAERLFRAEEGAPRLTTVQALLLMCHVLSCQGKANLSWQTLALAIQMGRDLGLFGQRSGRKLEEVQSQETLEVHNITAWSIFSLNLQMSTKLQRDHSLVQPVMGLEVGGDNDCDWSPYPRSNQVTFVTLPACLPQIRRGLSNLTQIQIHIHGIMDEEHMFGDFSVLLGKAEGPYNRLQEWLATWPDTSKFGKEPIPQLLILRLQCLQAVTNLLELLIERDSKISVARQLRQQWREYMDEMSRCLRLYRTSYGLRHIPSQLVAVVQSGLHGLLYRLEEAVEARDVFIELSRLAISLSQRFKPIANSISTIISLSQRGTANLPLRPLQSYMASKIEEREFKIKT</sequence>
<evidence type="ECO:0000256" key="3">
    <source>
        <dbReference type="ARBA" id="ARBA00023125"/>
    </source>
</evidence>
<keyword evidence="1" id="KW-0479">Metal-binding</keyword>
<evidence type="ECO:0000256" key="5">
    <source>
        <dbReference type="ARBA" id="ARBA00023242"/>
    </source>
</evidence>
<dbReference type="GO" id="GO:0006351">
    <property type="term" value="P:DNA-templated transcription"/>
    <property type="evidence" value="ECO:0007669"/>
    <property type="project" value="InterPro"/>
</dbReference>
<dbReference type="PROSITE" id="PS00463">
    <property type="entry name" value="ZN2_CY6_FUNGAL_1"/>
    <property type="match status" value="1"/>
</dbReference>
<organism evidence="8 9">
    <name type="scientific">Penicillium frequentans</name>
    <dbReference type="NCBI Taxonomy" id="3151616"/>
    <lineage>
        <taxon>Eukaryota</taxon>
        <taxon>Fungi</taxon>
        <taxon>Dikarya</taxon>
        <taxon>Ascomycota</taxon>
        <taxon>Pezizomycotina</taxon>
        <taxon>Eurotiomycetes</taxon>
        <taxon>Eurotiomycetidae</taxon>
        <taxon>Eurotiales</taxon>
        <taxon>Aspergillaceae</taxon>
        <taxon>Penicillium</taxon>
    </lineage>
</organism>
<accession>A0AAD6D5J9</accession>
<reference evidence="8 9" key="1">
    <citation type="journal article" date="2023" name="IMA Fungus">
        <title>Comparative genomic study of the Penicillium genus elucidates a diverse pangenome and 15 lateral gene transfer events.</title>
        <authorList>
            <person name="Petersen C."/>
            <person name="Sorensen T."/>
            <person name="Nielsen M.R."/>
            <person name="Sondergaard T.E."/>
            <person name="Sorensen J.L."/>
            <person name="Fitzpatrick D.A."/>
            <person name="Frisvad J.C."/>
            <person name="Nielsen K.L."/>
        </authorList>
    </citation>
    <scope>NUCLEOTIDE SEQUENCE [LARGE SCALE GENOMIC DNA]</scope>
    <source>
        <strain evidence="8 9">IBT 35679</strain>
    </source>
</reference>
<dbReference type="PANTHER" id="PTHR47256:SF10">
    <property type="entry name" value="ZN(II)2CYS6 TRANSCRIPTION FACTOR (EUROFUNG)"/>
    <property type="match status" value="1"/>
</dbReference>
<dbReference type="Pfam" id="PF04082">
    <property type="entry name" value="Fungal_trans"/>
    <property type="match status" value="1"/>
</dbReference>
<evidence type="ECO:0000313" key="9">
    <source>
        <dbReference type="Proteomes" id="UP001220324"/>
    </source>
</evidence>
<dbReference type="InterPro" id="IPR053187">
    <property type="entry name" value="Notoamide_regulator"/>
</dbReference>